<evidence type="ECO:0000313" key="7">
    <source>
        <dbReference type="Proteomes" id="UP000265618"/>
    </source>
</evidence>
<dbReference type="Gene3D" id="3.30.40.10">
    <property type="entry name" value="Zinc/RING finger domain, C3HC4 (zinc finger)"/>
    <property type="match status" value="1"/>
</dbReference>
<organism evidence="6 7">
    <name type="scientific">Kipferlia bialata</name>
    <dbReference type="NCBI Taxonomy" id="797122"/>
    <lineage>
        <taxon>Eukaryota</taxon>
        <taxon>Metamonada</taxon>
        <taxon>Carpediemonas-like organisms</taxon>
        <taxon>Kipferlia</taxon>
    </lineage>
</organism>
<keyword evidence="3" id="KW-0862">Zinc</keyword>
<dbReference type="AlphaFoldDB" id="A0A9K3GKH7"/>
<dbReference type="SMART" id="SM00184">
    <property type="entry name" value="RING"/>
    <property type="match status" value="1"/>
</dbReference>
<gene>
    <name evidence="6" type="ORF">KIPB_007991</name>
</gene>
<dbReference type="Proteomes" id="UP000265618">
    <property type="component" value="Unassembled WGS sequence"/>
</dbReference>
<evidence type="ECO:0000313" key="6">
    <source>
        <dbReference type="EMBL" id="GIQ86188.1"/>
    </source>
</evidence>
<accession>A0A9K3GKH7</accession>
<keyword evidence="2 4" id="KW-0863">Zinc-finger</keyword>
<dbReference type="InterPro" id="IPR013083">
    <property type="entry name" value="Znf_RING/FYVE/PHD"/>
</dbReference>
<keyword evidence="7" id="KW-1185">Reference proteome</keyword>
<dbReference type="OrthoDB" id="8062037at2759"/>
<comment type="caution">
    <text evidence="6">The sequence shown here is derived from an EMBL/GenBank/DDBJ whole genome shotgun (WGS) entry which is preliminary data.</text>
</comment>
<dbReference type="InterPro" id="IPR001841">
    <property type="entry name" value="Znf_RING"/>
</dbReference>
<dbReference type="SMART" id="SM00744">
    <property type="entry name" value="RINGv"/>
    <property type="match status" value="1"/>
</dbReference>
<dbReference type="InterPro" id="IPR011016">
    <property type="entry name" value="Znf_RING-CH"/>
</dbReference>
<dbReference type="SUPFAM" id="SSF57850">
    <property type="entry name" value="RING/U-box"/>
    <property type="match status" value="1"/>
</dbReference>
<name>A0A9K3GKH7_9EUKA</name>
<keyword evidence="1" id="KW-0479">Metal-binding</keyword>
<evidence type="ECO:0000259" key="5">
    <source>
        <dbReference type="PROSITE" id="PS50089"/>
    </source>
</evidence>
<protein>
    <recommendedName>
        <fullName evidence="5">RING-type domain-containing protein</fullName>
    </recommendedName>
</protein>
<evidence type="ECO:0000256" key="1">
    <source>
        <dbReference type="ARBA" id="ARBA00022723"/>
    </source>
</evidence>
<proteinExistence type="predicted"/>
<sequence>MGHSSNLDCPICLSADAGSFTVTPCHHAFHTSCLCNWLNGPVTHHVCPLCRQDCDIADCIVIERQVQLAGSGTNLLPQPWKAPTLTPQTAVTHVERTCLRAQETLEELQCIGIGQTACIRSHLEDLFEICSTTPEAAVHIYGHGSYPTLISIVETLIQNKEQLKWPR</sequence>
<dbReference type="Pfam" id="PF13639">
    <property type="entry name" value="zf-RING_2"/>
    <property type="match status" value="1"/>
</dbReference>
<dbReference type="EMBL" id="BDIP01002368">
    <property type="protein sequence ID" value="GIQ86188.1"/>
    <property type="molecule type" value="Genomic_DNA"/>
</dbReference>
<feature type="domain" description="RING-type" evidence="5">
    <location>
        <begin position="9"/>
        <end position="51"/>
    </location>
</feature>
<evidence type="ECO:0000256" key="4">
    <source>
        <dbReference type="PROSITE-ProRule" id="PRU00175"/>
    </source>
</evidence>
<evidence type="ECO:0000256" key="2">
    <source>
        <dbReference type="ARBA" id="ARBA00022771"/>
    </source>
</evidence>
<dbReference type="PROSITE" id="PS50089">
    <property type="entry name" value="ZF_RING_2"/>
    <property type="match status" value="1"/>
</dbReference>
<reference evidence="6 7" key="1">
    <citation type="journal article" date="2018" name="PLoS ONE">
        <title>The draft genome of Kipferlia bialata reveals reductive genome evolution in fornicate parasites.</title>
        <authorList>
            <person name="Tanifuji G."/>
            <person name="Takabayashi S."/>
            <person name="Kume K."/>
            <person name="Takagi M."/>
            <person name="Nakayama T."/>
            <person name="Kamikawa R."/>
            <person name="Inagaki Y."/>
            <person name="Hashimoto T."/>
        </authorList>
    </citation>
    <scope>NUCLEOTIDE SEQUENCE [LARGE SCALE GENOMIC DNA]</scope>
    <source>
        <strain evidence="6">NY0173</strain>
    </source>
</reference>
<evidence type="ECO:0000256" key="3">
    <source>
        <dbReference type="ARBA" id="ARBA00022833"/>
    </source>
</evidence>
<dbReference type="GO" id="GO:0008270">
    <property type="term" value="F:zinc ion binding"/>
    <property type="evidence" value="ECO:0007669"/>
    <property type="project" value="UniProtKB-KW"/>
</dbReference>